<accession>A0ABR3GXA4</accession>
<protein>
    <submittedName>
        <fullName evidence="7">Sister chromatid cohesion protein 1</fullName>
    </submittedName>
</protein>
<feature type="compositionally biased region" description="Low complexity" evidence="4">
    <location>
        <begin position="325"/>
        <end position="334"/>
    </location>
</feature>
<dbReference type="CDD" id="cd21788">
    <property type="entry name" value="Rad21_Rec8_M_SpRad21p-like"/>
    <property type="match status" value="1"/>
</dbReference>
<evidence type="ECO:0000259" key="6">
    <source>
        <dbReference type="Pfam" id="PF04825"/>
    </source>
</evidence>
<comment type="subcellular location">
    <subcellularLocation>
        <location evidence="1">Nucleus</location>
    </subcellularLocation>
</comment>
<keyword evidence="8" id="KW-1185">Reference proteome</keyword>
<feature type="region of interest" description="Disordered" evidence="4">
    <location>
        <begin position="463"/>
        <end position="593"/>
    </location>
</feature>
<dbReference type="InterPro" id="IPR036390">
    <property type="entry name" value="WH_DNA-bd_sf"/>
</dbReference>
<sequence length="720" mass="79664">MFYSETLLSKTGPLARVWLSANLERKLSKTHILQSNIETSVGAIVGQNQAPMALRLSGQLLLGVVRIYSRKARYLLEDCNEALMKIKMAFRPGNVDLPAGSTSHSAAQLTLPDVITELDLLLPDPTLDLGDLGKLPFDSNAHISHREAITLSDDFLLDNTMEIGLGSGLEPQENDELEEFDLGLDIGEPEDITPRPARVARRARSIGPLSEADISSEIGRDAPMTRDIEDDLMDSRMEDVFFDIPKGPESEVGRLEEDLQLGFDEDDTGMGFGDMGIGAEEQEGDLTLLGARTEDERRSVGPVSLAGAETPRAPSIGLARSQRAESSPLSSVRSSVDRDLEGDLRTHPDVLNLGFLDDTLRPFSEEAEVEPERTIHHQRAVRGRRVMIDEVTEIRAKQIKAQQEDRSRILKEPSFLPRDPTLLALLSLQKSRGFAQNVFYPKNIAPELRSLLSPEFVRRMAELKRKRGSEDEGIVAQETRSPSKQPRLLEFGDEDQLLPREDAAREDQEGSGDEGGAGEDMFLLPDVDEPTRLAEEDEDEDEEPEMMLPVDINGKLLPPKPMTPGVHAGDEEQPFTPYPEEESYMPPPSTQPISKQTQAAVHLLREQFSEPIGKKSVKFQELLPLATTARTDATKMFFEVLVLATKDAISVKQPEGFGHIVIKGKKALWGQWAEERDEQQVAEEEEKEKELELQRAKEGEGVRELVVGVGRGEGASAAAA</sequence>
<evidence type="ECO:0000256" key="3">
    <source>
        <dbReference type="ARBA" id="ARBA00023242"/>
    </source>
</evidence>
<comment type="similarity">
    <text evidence="2">Belongs to the rad21 family.</text>
</comment>
<dbReference type="Proteomes" id="UP001447188">
    <property type="component" value="Unassembled WGS sequence"/>
</dbReference>
<feature type="compositionally biased region" description="Acidic residues" evidence="4">
    <location>
        <begin position="535"/>
        <end position="545"/>
    </location>
</feature>
<evidence type="ECO:0000256" key="1">
    <source>
        <dbReference type="ARBA" id="ARBA00004123"/>
    </source>
</evidence>
<organism evidence="7 8">
    <name type="scientific">Discina gigas</name>
    <dbReference type="NCBI Taxonomy" id="1032678"/>
    <lineage>
        <taxon>Eukaryota</taxon>
        <taxon>Fungi</taxon>
        <taxon>Dikarya</taxon>
        <taxon>Ascomycota</taxon>
        <taxon>Pezizomycotina</taxon>
        <taxon>Pezizomycetes</taxon>
        <taxon>Pezizales</taxon>
        <taxon>Discinaceae</taxon>
        <taxon>Discina</taxon>
    </lineage>
</organism>
<dbReference type="InterPro" id="IPR006910">
    <property type="entry name" value="Rad21_Rec8_N"/>
</dbReference>
<dbReference type="InterPro" id="IPR006909">
    <property type="entry name" value="Rad21/Rec8_C_eu"/>
</dbReference>
<keyword evidence="3" id="KW-0539">Nucleus</keyword>
<dbReference type="PANTHER" id="PTHR12585">
    <property type="entry name" value="SCC1 / RAD21 FAMILY MEMBER"/>
    <property type="match status" value="1"/>
</dbReference>
<dbReference type="Pfam" id="PF04825">
    <property type="entry name" value="Rad21_Rec8_N"/>
    <property type="match status" value="1"/>
</dbReference>
<name>A0ABR3GXA4_9PEZI</name>
<feature type="compositionally biased region" description="Basic and acidic residues" evidence="4">
    <location>
        <begin position="497"/>
        <end position="508"/>
    </location>
</feature>
<dbReference type="SUPFAM" id="SSF46785">
    <property type="entry name" value="Winged helix' DNA-binding domain"/>
    <property type="match status" value="1"/>
</dbReference>
<evidence type="ECO:0000259" key="5">
    <source>
        <dbReference type="Pfam" id="PF04824"/>
    </source>
</evidence>
<dbReference type="Pfam" id="PF04824">
    <property type="entry name" value="Rad21_Rec8"/>
    <property type="match status" value="1"/>
</dbReference>
<evidence type="ECO:0000313" key="7">
    <source>
        <dbReference type="EMBL" id="KAL0640211.1"/>
    </source>
</evidence>
<evidence type="ECO:0000256" key="2">
    <source>
        <dbReference type="ARBA" id="ARBA00009870"/>
    </source>
</evidence>
<proteinExistence type="inferred from homology"/>
<dbReference type="InterPro" id="IPR023093">
    <property type="entry name" value="ScpA-like_C"/>
</dbReference>
<evidence type="ECO:0000256" key="4">
    <source>
        <dbReference type="SAM" id="MobiDB-lite"/>
    </source>
</evidence>
<dbReference type="Gene3D" id="1.10.10.580">
    <property type="entry name" value="Structural maintenance of chromosome 1. Chain E"/>
    <property type="match status" value="1"/>
</dbReference>
<dbReference type="EMBL" id="JBBBZM010000005">
    <property type="protein sequence ID" value="KAL0640211.1"/>
    <property type="molecule type" value="Genomic_DNA"/>
</dbReference>
<feature type="domain" description="Rad21/Rec8-like protein C-terminal eukaryotic" evidence="5">
    <location>
        <begin position="620"/>
        <end position="665"/>
    </location>
</feature>
<comment type="caution">
    <text evidence="7">The sequence shown here is derived from an EMBL/GenBank/DDBJ whole genome shotgun (WGS) entry which is preliminary data.</text>
</comment>
<feature type="region of interest" description="Disordered" evidence="4">
    <location>
        <begin position="292"/>
        <end position="335"/>
    </location>
</feature>
<dbReference type="InterPro" id="IPR039781">
    <property type="entry name" value="Rad21/Rec8-like"/>
</dbReference>
<feature type="domain" description="Rad21/Rec8-like protein N-terminal" evidence="6">
    <location>
        <begin position="1"/>
        <end position="104"/>
    </location>
</feature>
<dbReference type="PANTHER" id="PTHR12585:SF69">
    <property type="entry name" value="FI11703P"/>
    <property type="match status" value="1"/>
</dbReference>
<reference evidence="7 8" key="1">
    <citation type="submission" date="2024-02" db="EMBL/GenBank/DDBJ databases">
        <title>Discinaceae phylogenomics.</title>
        <authorList>
            <person name="Dirks A.C."/>
            <person name="James T.Y."/>
        </authorList>
    </citation>
    <scope>NUCLEOTIDE SEQUENCE [LARGE SCALE GENOMIC DNA]</scope>
    <source>
        <strain evidence="7 8">ACD0624</strain>
    </source>
</reference>
<evidence type="ECO:0000313" key="8">
    <source>
        <dbReference type="Proteomes" id="UP001447188"/>
    </source>
</evidence>
<gene>
    <name evidence="7" type="primary">MCD1</name>
    <name evidence="7" type="ORF">Q9L58_000769</name>
</gene>